<comment type="caution">
    <text evidence="2">The sequence shown here is derived from an EMBL/GenBank/DDBJ whole genome shotgun (WGS) entry which is preliminary data.</text>
</comment>
<dbReference type="PANTHER" id="PTHR35317">
    <property type="entry name" value="OS04G0629600 PROTEIN"/>
    <property type="match status" value="1"/>
</dbReference>
<organism evidence="2 3">
    <name type="scientific">Zizania palustris</name>
    <name type="common">Northern wild rice</name>
    <dbReference type="NCBI Taxonomy" id="103762"/>
    <lineage>
        <taxon>Eukaryota</taxon>
        <taxon>Viridiplantae</taxon>
        <taxon>Streptophyta</taxon>
        <taxon>Embryophyta</taxon>
        <taxon>Tracheophyta</taxon>
        <taxon>Spermatophyta</taxon>
        <taxon>Magnoliopsida</taxon>
        <taxon>Liliopsida</taxon>
        <taxon>Poales</taxon>
        <taxon>Poaceae</taxon>
        <taxon>BOP clade</taxon>
        <taxon>Oryzoideae</taxon>
        <taxon>Oryzeae</taxon>
        <taxon>Zizaniinae</taxon>
        <taxon>Zizania</taxon>
    </lineage>
</organism>
<feature type="compositionally biased region" description="Gly residues" evidence="1">
    <location>
        <begin position="167"/>
        <end position="181"/>
    </location>
</feature>
<name>A0A8J6BP30_ZIZPA</name>
<dbReference type="Pfam" id="PF14223">
    <property type="entry name" value="Retrotran_gag_2"/>
    <property type="match status" value="1"/>
</dbReference>
<keyword evidence="3" id="KW-1185">Reference proteome</keyword>
<reference evidence="2" key="2">
    <citation type="submission" date="2021-02" db="EMBL/GenBank/DDBJ databases">
        <authorList>
            <person name="Kimball J.A."/>
            <person name="Haas M.W."/>
            <person name="Macchietto M."/>
            <person name="Kono T."/>
            <person name="Duquette J."/>
            <person name="Shao M."/>
        </authorList>
    </citation>
    <scope>NUCLEOTIDE SEQUENCE</scope>
    <source>
        <tissue evidence="2">Fresh leaf tissue</tissue>
    </source>
</reference>
<accession>A0A8J6BP30</accession>
<dbReference type="AlphaFoldDB" id="A0A8J6BP30"/>
<proteinExistence type="predicted"/>
<evidence type="ECO:0000313" key="3">
    <source>
        <dbReference type="Proteomes" id="UP000729402"/>
    </source>
</evidence>
<dbReference type="OrthoDB" id="689689at2759"/>
<dbReference type="EMBL" id="JAAALK010000082">
    <property type="protein sequence ID" value="KAG8088555.1"/>
    <property type="molecule type" value="Genomic_DNA"/>
</dbReference>
<gene>
    <name evidence="2" type="ORF">GUJ93_ZPchr0010g8470</name>
</gene>
<feature type="region of interest" description="Disordered" evidence="1">
    <location>
        <begin position="163"/>
        <end position="203"/>
    </location>
</feature>
<evidence type="ECO:0000256" key="1">
    <source>
        <dbReference type="SAM" id="MobiDB-lite"/>
    </source>
</evidence>
<dbReference type="Proteomes" id="UP000729402">
    <property type="component" value="Unassembled WGS sequence"/>
</dbReference>
<sequence length="218" mass="23773">MMALDVLSSAVPPEMVSAVASKDTTREAWDVIKAMRVGDDRVCASMAQALLRQFETTSFKEGESIEDYSMRLSSMVQQLATLGEKVDEAKVVGEFLQSAPHRYKQIVLAIQTLLDVDTHTLANVTGRLKSAEELEAPPPTVNHASKLYLSEEAWEEKWKLCASEKSTGGGPGGHGGGGNRGRGGRRRRGRGDGRGKDGNGYPKPETRWVFTLLGYIYG</sequence>
<dbReference type="PANTHER" id="PTHR35317:SF35">
    <property type="entry name" value="DUF4219 DOMAIN-CONTAINING PROTEIN"/>
    <property type="match status" value="1"/>
</dbReference>
<evidence type="ECO:0000313" key="2">
    <source>
        <dbReference type="EMBL" id="KAG8088555.1"/>
    </source>
</evidence>
<reference evidence="2" key="1">
    <citation type="journal article" date="2021" name="bioRxiv">
        <title>Whole Genome Assembly and Annotation of Northern Wild Rice, Zizania palustris L., Supports a Whole Genome Duplication in the Zizania Genus.</title>
        <authorList>
            <person name="Haas M."/>
            <person name="Kono T."/>
            <person name="Macchietto M."/>
            <person name="Millas R."/>
            <person name="McGilp L."/>
            <person name="Shao M."/>
            <person name="Duquette J."/>
            <person name="Hirsch C.N."/>
            <person name="Kimball J."/>
        </authorList>
    </citation>
    <scope>NUCLEOTIDE SEQUENCE</scope>
    <source>
        <tissue evidence="2">Fresh leaf tissue</tissue>
    </source>
</reference>
<protein>
    <submittedName>
        <fullName evidence="2">Uncharacterized protein</fullName>
    </submittedName>
</protein>